<proteinExistence type="predicted"/>
<reference evidence="1 2" key="1">
    <citation type="submission" date="2019-12" db="EMBL/GenBank/DDBJ databases">
        <title>Genomic-based taxomic classification of the family Erythrobacteraceae.</title>
        <authorList>
            <person name="Xu L."/>
        </authorList>
    </citation>
    <scope>NUCLEOTIDE SEQUENCE [LARGE SCALE GENOMIC DNA]</scope>
    <source>
        <strain evidence="1 2">DSM 17792</strain>
    </source>
</reference>
<keyword evidence="2" id="KW-1185">Reference proteome</keyword>
<dbReference type="RefSeq" id="WP_160728472.1">
    <property type="nucleotide sequence ID" value="NZ_WTYC01000006.1"/>
</dbReference>
<evidence type="ECO:0000313" key="1">
    <source>
        <dbReference type="EMBL" id="MXO48934.1"/>
    </source>
</evidence>
<accession>A0A844XTZ8</accession>
<gene>
    <name evidence="1" type="ORF">GRI69_11765</name>
</gene>
<dbReference type="EMBL" id="WTYC01000006">
    <property type="protein sequence ID" value="MXO48934.1"/>
    <property type="molecule type" value="Genomic_DNA"/>
</dbReference>
<evidence type="ECO:0000313" key="2">
    <source>
        <dbReference type="Proteomes" id="UP000448199"/>
    </source>
</evidence>
<sequence>MNTQFLDSLPESVTHYLSDSAIESSVDHLTEIKKDGLPAGLENWREYGDFLAARAAAHLTRAEYPIALWLFWRHVWESEIPEQWKVHSPDYLGDDMVGPLTCWEDENLVLQSDCGELELYTLVGINSSSTTVGFAVENDAGSLISGPKGRFEWRKDQEFDGYLIKIWDVSITAPEFPWSEVYAVRDEALKIVEGFCSK</sequence>
<comment type="caution">
    <text evidence="1">The sequence shown here is derived from an EMBL/GenBank/DDBJ whole genome shotgun (WGS) entry which is preliminary data.</text>
</comment>
<protein>
    <submittedName>
        <fullName evidence="1">Uncharacterized protein</fullName>
    </submittedName>
</protein>
<name>A0A844XTZ8_9SPHN</name>
<dbReference type="Proteomes" id="UP000448199">
    <property type="component" value="Unassembled WGS sequence"/>
</dbReference>
<organism evidence="1 2">
    <name type="scientific">Qipengyuania vulgaris</name>
    <dbReference type="NCBI Taxonomy" id="291985"/>
    <lineage>
        <taxon>Bacteria</taxon>
        <taxon>Pseudomonadati</taxon>
        <taxon>Pseudomonadota</taxon>
        <taxon>Alphaproteobacteria</taxon>
        <taxon>Sphingomonadales</taxon>
        <taxon>Erythrobacteraceae</taxon>
        <taxon>Qipengyuania</taxon>
    </lineage>
</organism>
<dbReference type="AlphaFoldDB" id="A0A844XTZ8"/>